<dbReference type="InterPro" id="IPR027417">
    <property type="entry name" value="P-loop_NTPase"/>
</dbReference>
<dbReference type="RefSeq" id="WP_179940126.1">
    <property type="nucleotide sequence ID" value="NZ_JACBYF010000002.1"/>
</dbReference>
<evidence type="ECO:0000256" key="2">
    <source>
        <dbReference type="ARBA" id="ARBA00022448"/>
    </source>
</evidence>
<comment type="caution">
    <text evidence="8">The sequence shown here is derived from an EMBL/GenBank/DDBJ whole genome shotgun (WGS) entry which is preliminary data.</text>
</comment>
<keyword evidence="3" id="KW-1003">Cell membrane</keyword>
<evidence type="ECO:0000256" key="6">
    <source>
        <dbReference type="ARBA" id="ARBA00023136"/>
    </source>
</evidence>
<dbReference type="SUPFAM" id="SSF52540">
    <property type="entry name" value="P-loop containing nucleoside triphosphate hydrolases"/>
    <property type="match status" value="1"/>
</dbReference>
<reference evidence="8 9" key="1">
    <citation type="submission" date="2020-07" db="EMBL/GenBank/DDBJ databases">
        <title>MOT database genomes.</title>
        <authorList>
            <person name="Joseph S."/>
            <person name="Aduse-Opoku J."/>
            <person name="Hashim A."/>
            <person name="Wade W."/>
            <person name="Curtis M."/>
        </authorList>
    </citation>
    <scope>NUCLEOTIDE SEQUENCE [LARGE SCALE GENOMIC DNA]</scope>
    <source>
        <strain evidence="8 9">CIP 106318</strain>
    </source>
</reference>
<dbReference type="InterPro" id="IPR003593">
    <property type="entry name" value="AAA+_ATPase"/>
</dbReference>
<evidence type="ECO:0000256" key="1">
    <source>
        <dbReference type="ARBA" id="ARBA00004202"/>
    </source>
</evidence>
<accession>A0ABX2T0F6</accession>
<sequence length="252" mass="28267">MINIVEINKTFNKNTVKEHKAIDNLSLKIEEGDFVVIVGGNGAGKSTLLNSLAGDFIVDSGKIEISETDVTKLANYKRAKYISRVFQDPMKGTSPRMTILENLAISSRRCRKSTLKFGMNKSSVDYFINQLSILNLGLENRIHTEIGALSGGQRQAISLLMATMTNPKLLLLDEHTAALDPQMQKRIMELTDRIVKEKKLTTLMITHNLKDAIKYGNKLIILSNGKVAKLINEHEKEKLTSSELYKMMEELN</sequence>
<keyword evidence="5 8" id="KW-0067">ATP-binding</keyword>
<keyword evidence="9" id="KW-1185">Reference proteome</keyword>
<protein>
    <submittedName>
        <fullName evidence="8">ATP-binding cassette domain-containing protein</fullName>
    </submittedName>
</protein>
<dbReference type="SMART" id="SM00382">
    <property type="entry name" value="AAA"/>
    <property type="match status" value="1"/>
</dbReference>
<dbReference type="PROSITE" id="PS50893">
    <property type="entry name" value="ABC_TRANSPORTER_2"/>
    <property type="match status" value="1"/>
</dbReference>
<proteinExistence type="predicted"/>
<evidence type="ECO:0000256" key="4">
    <source>
        <dbReference type="ARBA" id="ARBA00022741"/>
    </source>
</evidence>
<dbReference type="Gene3D" id="3.40.50.300">
    <property type="entry name" value="P-loop containing nucleotide triphosphate hydrolases"/>
    <property type="match status" value="1"/>
</dbReference>
<comment type="subcellular location">
    <subcellularLocation>
        <location evidence="1">Cell membrane</location>
        <topology evidence="1">Peripheral membrane protein</topology>
    </subcellularLocation>
</comment>
<evidence type="ECO:0000313" key="9">
    <source>
        <dbReference type="Proteomes" id="UP000531840"/>
    </source>
</evidence>
<dbReference type="Proteomes" id="UP000531840">
    <property type="component" value="Unassembled WGS sequence"/>
</dbReference>
<evidence type="ECO:0000256" key="3">
    <source>
        <dbReference type="ARBA" id="ARBA00022475"/>
    </source>
</evidence>
<evidence type="ECO:0000256" key="5">
    <source>
        <dbReference type="ARBA" id="ARBA00022840"/>
    </source>
</evidence>
<keyword evidence="6" id="KW-0472">Membrane</keyword>
<keyword evidence="4" id="KW-0547">Nucleotide-binding</keyword>
<dbReference type="EMBL" id="JACBYF010000002">
    <property type="protein sequence ID" value="NYS46859.1"/>
    <property type="molecule type" value="Genomic_DNA"/>
</dbReference>
<evidence type="ECO:0000259" key="7">
    <source>
        <dbReference type="PROSITE" id="PS50893"/>
    </source>
</evidence>
<gene>
    <name evidence="8" type="ORF">HZY85_01440</name>
</gene>
<name>A0ABX2T0F6_9BACL</name>
<dbReference type="PANTHER" id="PTHR42788">
    <property type="entry name" value="TAURINE IMPORT ATP-BINDING PROTEIN-RELATED"/>
    <property type="match status" value="1"/>
</dbReference>
<dbReference type="InterPro" id="IPR003439">
    <property type="entry name" value="ABC_transporter-like_ATP-bd"/>
</dbReference>
<keyword evidence="2" id="KW-0813">Transport</keyword>
<dbReference type="Pfam" id="PF00005">
    <property type="entry name" value="ABC_tran"/>
    <property type="match status" value="1"/>
</dbReference>
<dbReference type="PROSITE" id="PS00211">
    <property type="entry name" value="ABC_TRANSPORTER_1"/>
    <property type="match status" value="1"/>
</dbReference>
<dbReference type="PANTHER" id="PTHR42788:SF7">
    <property type="entry name" value="NITRATE ABC TRANSPORTER ATP-BINDING PROTEIN"/>
    <property type="match status" value="1"/>
</dbReference>
<feature type="domain" description="ABC transporter" evidence="7">
    <location>
        <begin position="2"/>
        <end position="249"/>
    </location>
</feature>
<evidence type="ECO:0000313" key="8">
    <source>
        <dbReference type="EMBL" id="NYS46859.1"/>
    </source>
</evidence>
<dbReference type="GO" id="GO:0005524">
    <property type="term" value="F:ATP binding"/>
    <property type="evidence" value="ECO:0007669"/>
    <property type="project" value="UniProtKB-KW"/>
</dbReference>
<dbReference type="InterPro" id="IPR050166">
    <property type="entry name" value="ABC_transporter_ATP-bind"/>
</dbReference>
<dbReference type="InterPro" id="IPR017871">
    <property type="entry name" value="ABC_transporter-like_CS"/>
</dbReference>
<organism evidence="8 9">
    <name type="scientific">Gemelliphila palaticanis</name>
    <dbReference type="NCBI Taxonomy" id="81950"/>
    <lineage>
        <taxon>Bacteria</taxon>
        <taxon>Bacillati</taxon>
        <taxon>Bacillota</taxon>
        <taxon>Bacilli</taxon>
        <taxon>Bacillales</taxon>
        <taxon>Gemellaceae</taxon>
        <taxon>Gemelliphila</taxon>
    </lineage>
</organism>